<evidence type="ECO:0000256" key="1">
    <source>
        <dbReference type="ARBA" id="ARBA00004609"/>
    </source>
</evidence>
<dbReference type="RefSeq" id="XP_018002529.1">
    <property type="nucleotide sequence ID" value="XM_018150362.1"/>
</dbReference>
<dbReference type="Gene3D" id="2.40.70.10">
    <property type="entry name" value="Acid Proteases"/>
    <property type="match status" value="2"/>
</dbReference>
<comment type="subcellular location">
    <subcellularLocation>
        <location evidence="1">Cell membrane</location>
        <topology evidence="1">Lipid-anchor</topology>
        <topology evidence="1">GPI-anchor</topology>
    </subcellularLocation>
</comment>
<evidence type="ECO:0000256" key="9">
    <source>
        <dbReference type="ARBA" id="ARBA00023180"/>
    </source>
</evidence>
<feature type="signal peptide" evidence="12">
    <location>
        <begin position="1"/>
        <end position="16"/>
    </location>
</feature>
<dbReference type="EMBL" id="LFJN01000007">
    <property type="protein sequence ID" value="KPI42566.1"/>
    <property type="molecule type" value="Genomic_DNA"/>
</dbReference>
<dbReference type="GeneID" id="28742242"/>
<dbReference type="PROSITE" id="PS00141">
    <property type="entry name" value="ASP_PROTEASE"/>
    <property type="match status" value="1"/>
</dbReference>
<evidence type="ECO:0000256" key="11">
    <source>
        <dbReference type="RuleBase" id="RU000454"/>
    </source>
</evidence>
<evidence type="ECO:0000256" key="4">
    <source>
        <dbReference type="ARBA" id="ARBA00022685"/>
    </source>
</evidence>
<dbReference type="Pfam" id="PF00026">
    <property type="entry name" value="Asp"/>
    <property type="match status" value="1"/>
</dbReference>
<dbReference type="InterPro" id="IPR033876">
    <property type="entry name" value="SAP-like"/>
</dbReference>
<dbReference type="PROSITE" id="PS51767">
    <property type="entry name" value="PEPTIDASE_A1"/>
    <property type="match status" value="1"/>
</dbReference>
<keyword evidence="3 11" id="KW-0645">Protease</keyword>
<dbReference type="GO" id="GO:0005886">
    <property type="term" value="C:plasma membrane"/>
    <property type="evidence" value="ECO:0007669"/>
    <property type="project" value="UniProtKB-SubCell"/>
</dbReference>
<proteinExistence type="inferred from homology"/>
<dbReference type="OrthoDB" id="771136at2759"/>
<evidence type="ECO:0000256" key="6">
    <source>
        <dbReference type="ARBA" id="ARBA00022750"/>
    </source>
</evidence>
<evidence type="ECO:0000256" key="8">
    <source>
        <dbReference type="ARBA" id="ARBA00023145"/>
    </source>
</evidence>
<organism evidence="14 15">
    <name type="scientific">Cyphellophora attinorum</name>
    <dbReference type="NCBI Taxonomy" id="1664694"/>
    <lineage>
        <taxon>Eukaryota</taxon>
        <taxon>Fungi</taxon>
        <taxon>Dikarya</taxon>
        <taxon>Ascomycota</taxon>
        <taxon>Pezizomycotina</taxon>
        <taxon>Eurotiomycetes</taxon>
        <taxon>Chaetothyriomycetidae</taxon>
        <taxon>Chaetothyriales</taxon>
        <taxon>Cyphellophoraceae</taxon>
        <taxon>Cyphellophora</taxon>
    </lineage>
</organism>
<dbReference type="GO" id="GO:0005576">
    <property type="term" value="C:extracellular region"/>
    <property type="evidence" value="ECO:0007669"/>
    <property type="project" value="TreeGrafter"/>
</dbReference>
<comment type="similarity">
    <text evidence="2 11">Belongs to the peptidase A1 family.</text>
</comment>
<protein>
    <submittedName>
        <fullName evidence="14">Putative aspartic-type endopeptidase opsB</fullName>
    </submittedName>
</protein>
<dbReference type="STRING" id="1664694.A0A0N1HDA5"/>
<dbReference type="VEuPathDB" id="FungiDB:AB675_9797"/>
<dbReference type="PANTHER" id="PTHR47965:SF12">
    <property type="entry name" value="ASPARTIC PROTEINASE 3-RELATED"/>
    <property type="match status" value="1"/>
</dbReference>
<dbReference type="AlphaFoldDB" id="A0A0N1HDA5"/>
<sequence length="436" mass="46559">MRILGLGLLTIASVNAVLFSSRSPTKGAIAVPIRRTCADPQRALERERARLGRRQGSNNTVESTLYNTLNGYTVNITLGSPPQQLSVKLDTGSSDLLVNVPDSTLCQQGSCTGGTYSENRSQRHVAVATDFSINYVDGRNASGDWISDDFGFAGVTPFPYTFGTGQTSTIDQGVLGIGYESNSVWLTDHERSNDSHTTLPQALVDFGYIEILFGGVDHAKYSGNLSTVPIIKDSDGAFKEFLIALSGLSLDGQSLSSGLPENALIDSGSQLTYLPDQLAETIYKQINAVSIPSIDDNIYVDCGLRSSDMSLGFKFDSVDQRTISVPISTLLIDPAQPFRLDDNVQACIFGIAKASEAAGRSILGNTFLRNAYVVFNLARNEISLAQSVSTSSSNIETIANNATVPAALPAPASSAEQLVPCSMIMAFLIVMHGLMT</sequence>
<evidence type="ECO:0000256" key="12">
    <source>
        <dbReference type="SAM" id="SignalP"/>
    </source>
</evidence>
<dbReference type="Proteomes" id="UP000038010">
    <property type="component" value="Unassembled WGS sequence"/>
</dbReference>
<gene>
    <name evidence="14" type="ORF">AB675_9797</name>
</gene>
<evidence type="ECO:0000256" key="10">
    <source>
        <dbReference type="PIRSR" id="PIRSR601461-1"/>
    </source>
</evidence>
<feature type="active site" evidence="10">
    <location>
        <position position="266"/>
    </location>
</feature>
<evidence type="ECO:0000256" key="2">
    <source>
        <dbReference type="ARBA" id="ARBA00007447"/>
    </source>
</evidence>
<comment type="caution">
    <text evidence="14">The sequence shown here is derived from an EMBL/GenBank/DDBJ whole genome shotgun (WGS) entry which is preliminary data.</text>
</comment>
<accession>A0A0N1HDA5</accession>
<keyword evidence="6 11" id="KW-0064">Aspartyl protease</keyword>
<dbReference type="SUPFAM" id="SSF50630">
    <property type="entry name" value="Acid proteases"/>
    <property type="match status" value="1"/>
</dbReference>
<keyword evidence="7 11" id="KW-0378">Hydrolase</keyword>
<dbReference type="InterPro" id="IPR001461">
    <property type="entry name" value="Aspartic_peptidase_A1"/>
</dbReference>
<evidence type="ECO:0000259" key="13">
    <source>
        <dbReference type="PROSITE" id="PS51767"/>
    </source>
</evidence>
<feature type="chain" id="PRO_5005873267" evidence="12">
    <location>
        <begin position="17"/>
        <end position="436"/>
    </location>
</feature>
<dbReference type="GO" id="GO:0009277">
    <property type="term" value="C:fungal-type cell wall"/>
    <property type="evidence" value="ECO:0007669"/>
    <property type="project" value="TreeGrafter"/>
</dbReference>
<keyword evidence="9" id="KW-0325">Glycoprotein</keyword>
<keyword evidence="5 12" id="KW-0732">Signal</keyword>
<evidence type="ECO:0000313" key="14">
    <source>
        <dbReference type="EMBL" id="KPI42566.1"/>
    </source>
</evidence>
<keyword evidence="8" id="KW-0865">Zymogen</keyword>
<keyword evidence="15" id="KW-1185">Reference proteome</keyword>
<dbReference type="InterPro" id="IPR001969">
    <property type="entry name" value="Aspartic_peptidase_AS"/>
</dbReference>
<dbReference type="InterPro" id="IPR021109">
    <property type="entry name" value="Peptidase_aspartic_dom_sf"/>
</dbReference>
<dbReference type="GO" id="GO:0006508">
    <property type="term" value="P:proteolysis"/>
    <property type="evidence" value="ECO:0007669"/>
    <property type="project" value="UniProtKB-KW"/>
</dbReference>
<dbReference type="GO" id="GO:0004190">
    <property type="term" value="F:aspartic-type endopeptidase activity"/>
    <property type="evidence" value="ECO:0007669"/>
    <property type="project" value="UniProtKB-KW"/>
</dbReference>
<evidence type="ECO:0000256" key="3">
    <source>
        <dbReference type="ARBA" id="ARBA00022670"/>
    </source>
</evidence>
<feature type="domain" description="Peptidase A1" evidence="13">
    <location>
        <begin position="72"/>
        <end position="385"/>
    </location>
</feature>
<reference evidence="14 15" key="1">
    <citation type="submission" date="2015-06" db="EMBL/GenBank/DDBJ databases">
        <title>Draft genome of the ant-associated black yeast Phialophora attae CBS 131958.</title>
        <authorList>
            <person name="Moreno L.F."/>
            <person name="Stielow B.J."/>
            <person name="de Hoog S."/>
            <person name="Vicente V.A."/>
            <person name="Weiss V.A."/>
            <person name="de Vries M."/>
            <person name="Cruz L.M."/>
            <person name="Souza E.M."/>
        </authorList>
    </citation>
    <scope>NUCLEOTIDE SEQUENCE [LARGE SCALE GENOMIC DNA]</scope>
    <source>
        <strain evidence="14 15">CBS 131958</strain>
    </source>
</reference>
<evidence type="ECO:0000313" key="15">
    <source>
        <dbReference type="Proteomes" id="UP000038010"/>
    </source>
</evidence>
<keyword evidence="4" id="KW-0165">Cleavage on pair of basic residues</keyword>
<evidence type="ECO:0000256" key="7">
    <source>
        <dbReference type="ARBA" id="ARBA00022801"/>
    </source>
</evidence>
<dbReference type="PANTHER" id="PTHR47965">
    <property type="entry name" value="ASPARTYL PROTEASE-RELATED"/>
    <property type="match status" value="1"/>
</dbReference>
<name>A0A0N1HDA5_9EURO</name>
<evidence type="ECO:0000256" key="5">
    <source>
        <dbReference type="ARBA" id="ARBA00022729"/>
    </source>
</evidence>
<dbReference type="CDD" id="cd05474">
    <property type="entry name" value="SAP_like"/>
    <property type="match status" value="1"/>
</dbReference>
<dbReference type="InterPro" id="IPR033121">
    <property type="entry name" value="PEPTIDASE_A1"/>
</dbReference>
<feature type="active site" evidence="10">
    <location>
        <position position="90"/>
    </location>
</feature>
<dbReference type="GO" id="GO:0031505">
    <property type="term" value="P:fungal-type cell wall organization"/>
    <property type="evidence" value="ECO:0007669"/>
    <property type="project" value="TreeGrafter"/>
</dbReference>
<dbReference type="PRINTS" id="PR00792">
    <property type="entry name" value="PEPSIN"/>
</dbReference>